<dbReference type="Proteomes" id="UP001180487">
    <property type="component" value="Unassembled WGS sequence"/>
</dbReference>
<gene>
    <name evidence="2" type="ORF">J2X19_003293</name>
</gene>
<evidence type="ECO:0000313" key="2">
    <source>
        <dbReference type="EMBL" id="MDR7378599.1"/>
    </source>
</evidence>
<reference evidence="2 3" key="1">
    <citation type="submission" date="2023-07" db="EMBL/GenBank/DDBJ databases">
        <title>Sorghum-associated microbial communities from plants grown in Nebraska, USA.</title>
        <authorList>
            <person name="Schachtman D."/>
        </authorList>
    </citation>
    <scope>NUCLEOTIDE SEQUENCE [LARGE SCALE GENOMIC DNA]</scope>
    <source>
        <strain evidence="2 3">BE313</strain>
    </source>
</reference>
<sequence length="431" mass="46609">MNSALEAIAVAIDALATAVAGAWGSDATVCEGLGWFGPAVTRHDLAQIARSLATDIRSTQSESIDPSIEPMVLDFPRRLQILQANTVPQMFTGNGGQAIPAYLSTLQVIRTAILPAIGWQVVPDPKGLPPALARRVRAATAEMDQIDPELAQLSGKIGDINTAHRIADSLPIDLQALSEARQKLEHSASSGEILTQKLETAWTDAQTSARLAKQFEEEAQKLVDKCEDAYKITTTKGLAGAFDQRAGKLAWSMWAWVFGLVVALVLGSFIGAHRLEVLSATLQTPNPNLAGLAFQALLSALSVGAPLWFAWLATKQIGQRFRLAEDYAFKATVAKAYEGYRKEAARIDPDFEHRLFGSALSRLDEAPLRLVDLNSHGSPGHEAIDSEILRKAIETIPEFRDKFLQLLKEATSAVAASVKKKDEAVQSESPK</sequence>
<keyword evidence="1" id="KW-0812">Transmembrane</keyword>
<feature type="transmembrane region" description="Helical" evidence="1">
    <location>
        <begin position="292"/>
        <end position="313"/>
    </location>
</feature>
<keyword evidence="3" id="KW-1185">Reference proteome</keyword>
<dbReference type="RefSeq" id="WP_310374842.1">
    <property type="nucleotide sequence ID" value="NZ_JAVDXT010000003.1"/>
</dbReference>
<keyword evidence="1" id="KW-0472">Membrane</keyword>
<name>A0ABU2CB83_9BURK</name>
<feature type="transmembrane region" description="Helical" evidence="1">
    <location>
        <begin position="253"/>
        <end position="272"/>
    </location>
</feature>
<accession>A0ABU2CB83</accession>
<organism evidence="2 3">
    <name type="scientific">Rhodoferax ferrireducens</name>
    <dbReference type="NCBI Taxonomy" id="192843"/>
    <lineage>
        <taxon>Bacteria</taxon>
        <taxon>Pseudomonadati</taxon>
        <taxon>Pseudomonadota</taxon>
        <taxon>Betaproteobacteria</taxon>
        <taxon>Burkholderiales</taxon>
        <taxon>Comamonadaceae</taxon>
        <taxon>Rhodoferax</taxon>
    </lineage>
</organism>
<proteinExistence type="predicted"/>
<protein>
    <submittedName>
        <fullName evidence="2">Uncharacterized protein</fullName>
    </submittedName>
</protein>
<evidence type="ECO:0000256" key="1">
    <source>
        <dbReference type="SAM" id="Phobius"/>
    </source>
</evidence>
<keyword evidence="1" id="KW-1133">Transmembrane helix</keyword>
<comment type="caution">
    <text evidence="2">The sequence shown here is derived from an EMBL/GenBank/DDBJ whole genome shotgun (WGS) entry which is preliminary data.</text>
</comment>
<evidence type="ECO:0000313" key="3">
    <source>
        <dbReference type="Proteomes" id="UP001180487"/>
    </source>
</evidence>
<dbReference type="EMBL" id="JAVDXT010000003">
    <property type="protein sequence ID" value="MDR7378599.1"/>
    <property type="molecule type" value="Genomic_DNA"/>
</dbReference>